<organism evidence="7 19">
    <name type="scientific">Mycobacterium tuberculosis</name>
    <dbReference type="NCBI Taxonomy" id="1773"/>
    <lineage>
        <taxon>Bacteria</taxon>
        <taxon>Bacillati</taxon>
        <taxon>Actinomycetota</taxon>
        <taxon>Actinomycetes</taxon>
        <taxon>Mycobacteriales</taxon>
        <taxon>Mycobacteriaceae</taxon>
        <taxon>Mycobacterium</taxon>
        <taxon>Mycobacterium tuberculosis complex</taxon>
    </lineage>
</organism>
<evidence type="ECO:0000313" key="19">
    <source>
        <dbReference type="Proteomes" id="UP000050139"/>
    </source>
</evidence>
<dbReference type="Proteomes" id="UP000189452">
    <property type="component" value="Chromosome"/>
</dbReference>
<reference evidence="12" key="6">
    <citation type="submission" date="2018-07" db="EMBL/GenBank/DDBJ databases">
        <authorList>
            <person name="Shah S."/>
            <person name="Brown T."/>
            <person name="Auld S."/>
            <person name="Bratton K."/>
            <person name="Narechania A."/>
            <person name="Mathema B."/>
            <person name="Gandhi N."/>
        </authorList>
    </citation>
    <scope>NUCLEOTIDE SEQUENCE</scope>
    <source>
        <strain evidence="12">32301_S10</strain>
    </source>
</reference>
<dbReference type="EMBL" id="QTBD01000156">
    <property type="protein sequence ID" value="REQ51379.1"/>
    <property type="molecule type" value="Genomic_DNA"/>
</dbReference>
<dbReference type="Proteomes" id="UP000256381">
    <property type="component" value="Unassembled WGS sequence"/>
</dbReference>
<dbReference type="EMBL" id="CSAD01000258">
    <property type="protein sequence ID" value="COV55469.1"/>
    <property type="molecule type" value="Genomic_DNA"/>
</dbReference>
<evidence type="ECO:0000313" key="9">
    <source>
        <dbReference type="EMBL" id="COW84925.1"/>
    </source>
</evidence>
<protein>
    <submittedName>
        <fullName evidence="11">HTH-type transcriptional repressor KstR2</fullName>
    </submittedName>
    <submittedName>
        <fullName evidence="10">Helix-turn-helix transcriptional regulator</fullName>
    </submittedName>
    <submittedName>
        <fullName evidence="7">TetR family transcriptional regulator</fullName>
    </submittedName>
    <submittedName>
        <fullName evidence="12">TetR/AcrR family transcriptional regulator</fullName>
    </submittedName>
    <submittedName>
        <fullName evidence="13">Transcriptional regulatory protein (Probably TetR/AcrR-family)</fullName>
    </submittedName>
</protein>
<gene>
    <name evidence="7" type="primary">kstR2_6</name>
    <name evidence="4" type="synonym">kstR2_1</name>
    <name evidence="5" type="synonym">kstR2_3</name>
    <name evidence="8" type="synonym">kstR2_4</name>
    <name evidence="11" type="synonym">kstR2_8</name>
    <name evidence="11" type="ORF">A4S10_03309</name>
    <name evidence="13" type="ORF">DKC2_3367</name>
    <name evidence="12" type="ORF">DSJ38_12450</name>
    <name evidence="8" type="ORF">ERS007679_02059</name>
    <name evidence="4" type="ORF">ERS007681_00848</name>
    <name evidence="5" type="ORF">ERS007688_02484</name>
    <name evidence="9" type="ORF">ERS007741_03277</name>
    <name evidence="6" type="ORF">ERS027646_00637</name>
    <name evidence="7" type="ORF">ERS094118_03131</name>
    <name evidence="10" type="ORF">J8J21_17215</name>
</gene>
<dbReference type="InterPro" id="IPR009057">
    <property type="entry name" value="Homeodomain-like_sf"/>
</dbReference>
<dbReference type="OMA" id="GHPAHEM"/>
<dbReference type="SUPFAM" id="SSF48498">
    <property type="entry name" value="Tetracyclin repressor-like, C-terminal domain"/>
    <property type="match status" value="1"/>
</dbReference>
<dbReference type="AlphaFoldDB" id="A0A045H945"/>
<dbReference type="Proteomes" id="UP000045842">
    <property type="component" value="Unassembled WGS sequence"/>
</dbReference>
<proteinExistence type="predicted"/>
<dbReference type="PROSITE" id="PS50977">
    <property type="entry name" value="HTH_TETR_2"/>
    <property type="match status" value="1"/>
</dbReference>
<dbReference type="SUPFAM" id="SSF46689">
    <property type="entry name" value="Homeodomain-like"/>
    <property type="match status" value="1"/>
</dbReference>
<dbReference type="InterPro" id="IPR036271">
    <property type="entry name" value="Tet_transcr_reg_TetR-rel_C_sf"/>
</dbReference>
<reference evidence="10 23" key="8">
    <citation type="submission" date="2021-03" db="EMBL/GenBank/DDBJ databases">
        <title>Whole Genome Sequencing of Mycobacterium tuberculosis clinical isolates from Arunachal Pradesh, India.</title>
        <authorList>
            <person name="Singh S."/>
            <person name="Mudliar S.R."/>
            <person name="Kulsum U."/>
            <person name="Rufai S.B."/>
            <person name="Singh P.K."/>
            <person name="Umpo M."/>
            <person name="Nyori M."/>
        </authorList>
    </citation>
    <scope>NUCLEOTIDE SEQUENCE [LARGE SCALE GENOMIC DNA]</scope>
    <source>
        <strain evidence="10 23">OMICS/BPL/0142/20/SP</strain>
    </source>
</reference>
<evidence type="ECO:0000313" key="14">
    <source>
        <dbReference type="Proteomes" id="UP000045842"/>
    </source>
</evidence>
<feature type="DNA-binding region" description="H-T-H motif" evidence="2">
    <location>
        <begin position="39"/>
        <end position="58"/>
    </location>
</feature>
<evidence type="ECO:0000313" key="16">
    <source>
        <dbReference type="Proteomes" id="UP000048289"/>
    </source>
</evidence>
<dbReference type="Proteomes" id="UP000300237">
    <property type="component" value="Chromosome"/>
</dbReference>
<evidence type="ECO:0000313" key="15">
    <source>
        <dbReference type="Proteomes" id="UP000046947"/>
    </source>
</evidence>
<dbReference type="Proteomes" id="UP000048600">
    <property type="component" value="Unassembled WGS sequence"/>
</dbReference>
<dbReference type="Gene3D" id="1.10.357.10">
    <property type="entry name" value="Tetracycline Repressor, domain 2"/>
    <property type="match status" value="1"/>
</dbReference>
<evidence type="ECO:0000313" key="5">
    <source>
        <dbReference type="EMBL" id="CFE55892.1"/>
    </source>
</evidence>
<dbReference type="EMBL" id="CFOE01000069">
    <property type="protein sequence ID" value="CFE37873.1"/>
    <property type="molecule type" value="Genomic_DNA"/>
</dbReference>
<evidence type="ECO:0000313" key="13">
    <source>
        <dbReference type="EMBL" id="VCU51460.1"/>
    </source>
</evidence>
<evidence type="ECO:0000313" key="23">
    <source>
        <dbReference type="Proteomes" id="UP000671119"/>
    </source>
</evidence>
<evidence type="ECO:0000259" key="3">
    <source>
        <dbReference type="PROSITE" id="PS50977"/>
    </source>
</evidence>
<evidence type="ECO:0000313" key="22">
    <source>
        <dbReference type="Proteomes" id="UP000300237"/>
    </source>
</evidence>
<dbReference type="GO" id="GO:0003700">
    <property type="term" value="F:DNA-binding transcription factor activity"/>
    <property type="evidence" value="ECO:0007669"/>
    <property type="project" value="TreeGrafter"/>
</dbReference>
<dbReference type="EMBL" id="CNGE01000070">
    <property type="protein sequence ID" value="CKR77379.1"/>
    <property type="molecule type" value="Genomic_DNA"/>
</dbReference>
<evidence type="ECO:0000256" key="2">
    <source>
        <dbReference type="PROSITE-ProRule" id="PRU00335"/>
    </source>
</evidence>
<dbReference type="PRINTS" id="PR00455">
    <property type="entry name" value="HTHTETR"/>
</dbReference>
<evidence type="ECO:0000313" key="18">
    <source>
        <dbReference type="Proteomes" id="UP000048948"/>
    </source>
</evidence>
<evidence type="ECO:0000313" key="6">
    <source>
        <dbReference type="EMBL" id="CKR77379.1"/>
    </source>
</evidence>
<dbReference type="Proteomes" id="UP000046947">
    <property type="component" value="Unassembled WGS sequence"/>
</dbReference>
<evidence type="ECO:0000313" key="17">
    <source>
        <dbReference type="Proteomes" id="UP000048600"/>
    </source>
</evidence>
<evidence type="ECO:0000313" key="8">
    <source>
        <dbReference type="EMBL" id="COV55469.1"/>
    </source>
</evidence>
<dbReference type="PANTHER" id="PTHR30055">
    <property type="entry name" value="HTH-TYPE TRANSCRIPTIONAL REGULATOR RUTR"/>
    <property type="match status" value="1"/>
</dbReference>
<dbReference type="GeneID" id="45427161"/>
<name>A0A045H945_MYCTX</name>
<reference evidence="12 21" key="4">
    <citation type="journal article" date="2017" name="N. Engl. J. Med.">
        <title>Transmission of Extensively Drug-Resistant Tuberculosis in South Africa.</title>
        <authorList>
            <person name="Shah N.S."/>
            <person name="Auld S.C."/>
            <person name="Brust J.C."/>
            <person name="Mathema B."/>
            <person name="Ismail N."/>
            <person name="Moodley P."/>
            <person name="Mlisana K."/>
            <person name="Allana S."/>
            <person name="Campbell A."/>
            <person name="Mthiyane T."/>
            <person name="Morris N."/>
            <person name="Mpangase P."/>
            <person name="van der Meulen H."/>
            <person name="Omar S.V."/>
            <person name="Brown T.S."/>
            <person name="Narechania A."/>
            <person name="Shaskina E."/>
            <person name="Kapwata T."/>
            <person name="Kreiswirth B."/>
            <person name="Gandhi N.R."/>
        </authorList>
    </citation>
    <scope>NUCLEOTIDE SEQUENCE [LARGE SCALE GENOMIC DNA]</scope>
    <source>
        <strain evidence="12 21">32301_S10</strain>
    </source>
</reference>
<dbReference type="GO" id="GO:0000976">
    <property type="term" value="F:transcription cis-regulatory region binding"/>
    <property type="evidence" value="ECO:0007669"/>
    <property type="project" value="TreeGrafter"/>
</dbReference>
<dbReference type="EMBL" id="JAGIZI010000032">
    <property type="protein sequence ID" value="MBP0684821.1"/>
    <property type="molecule type" value="Genomic_DNA"/>
</dbReference>
<accession>A0A045H945</accession>
<dbReference type="EMBL" id="CHKL01000473">
    <property type="protein sequence ID" value="COW84925.1"/>
    <property type="molecule type" value="Genomic_DNA"/>
</dbReference>
<dbReference type="InterPro" id="IPR050109">
    <property type="entry name" value="HTH-type_TetR-like_transc_reg"/>
</dbReference>
<keyword evidence="1 2" id="KW-0238">DNA-binding</keyword>
<evidence type="ECO:0000313" key="21">
    <source>
        <dbReference type="Proteomes" id="UP000256381"/>
    </source>
</evidence>
<evidence type="ECO:0000313" key="12">
    <source>
        <dbReference type="EMBL" id="REQ51379.1"/>
    </source>
</evidence>
<dbReference type="Proteomes" id="UP000048289">
    <property type="component" value="Unassembled WGS sequence"/>
</dbReference>
<dbReference type="EMBL" id="COPH01000026">
    <property type="protein sequence ID" value="CLW71220.1"/>
    <property type="molecule type" value="Genomic_DNA"/>
</dbReference>
<feature type="domain" description="HTH tetR-type" evidence="3">
    <location>
        <begin position="16"/>
        <end position="76"/>
    </location>
</feature>
<dbReference type="InterPro" id="IPR001647">
    <property type="entry name" value="HTH_TetR"/>
</dbReference>
<reference evidence="13 22" key="7">
    <citation type="submission" date="2018-08" db="EMBL/GenBank/DDBJ databases">
        <authorList>
            <person name="Fokvardsen B D."/>
            <person name="Norman A."/>
        </authorList>
    </citation>
    <scope>NUCLEOTIDE SEQUENCE [LARGE SCALE GENOMIC DNA]</scope>
    <source>
        <strain evidence="13 22">DKC2</strain>
    </source>
</reference>
<evidence type="ECO:0000313" key="7">
    <source>
        <dbReference type="EMBL" id="CLW71220.1"/>
    </source>
</evidence>
<dbReference type="Proteomes" id="UP000050139">
    <property type="component" value="Unassembled WGS sequence"/>
</dbReference>
<evidence type="ECO:0000313" key="10">
    <source>
        <dbReference type="EMBL" id="MBP0684821.1"/>
    </source>
</evidence>
<dbReference type="EMBL" id="CFOH01000419">
    <property type="protein sequence ID" value="CFE55892.1"/>
    <property type="molecule type" value="Genomic_DNA"/>
</dbReference>
<sequence length="200" mass="21567">MPPVTRTTEPPRRGGRGARQRILKAAAELFYCEGINATGVELIANKASVSKRTLYQHFPSKSALVEEYLRGLRQAAGEADKMPKASNATPRERLLALFDRPNRGDGRMRGCPFHNAAVEAAGEMPGVERIVHSHKRDYIKGLARLAREAGAAHPRSLGNQLAVLFEGAAALSTSLDDAGPWAHARAAAEVLIDQATARPV</sequence>
<dbReference type="Proteomes" id="UP000671119">
    <property type="component" value="Unassembled WGS sequence"/>
</dbReference>
<dbReference type="EMBL" id="LR027516">
    <property type="protein sequence ID" value="VCU51460.1"/>
    <property type="molecule type" value="Genomic_DNA"/>
</dbReference>
<dbReference type="RefSeq" id="WP_003416617.1">
    <property type="nucleotide sequence ID" value="NZ_AP018033.1"/>
</dbReference>
<evidence type="ECO:0000256" key="1">
    <source>
        <dbReference type="ARBA" id="ARBA00023125"/>
    </source>
</evidence>
<evidence type="ECO:0000313" key="20">
    <source>
        <dbReference type="Proteomes" id="UP000189452"/>
    </source>
</evidence>
<dbReference type="EMBL" id="LWDQ01000001">
    <property type="protein sequence ID" value="OMH61120.1"/>
    <property type="molecule type" value="Genomic_DNA"/>
</dbReference>
<reference evidence="11 20" key="5">
    <citation type="submission" date="2017-02" db="EMBL/GenBank/DDBJ databases">
        <title>Protein polymorphisms may explain contrasting epidemiological fitness of two variants of a multidrug-resistant Mycobacterium tuberculosis strain.</title>
        <authorList>
            <person name="Bigi M.M."/>
            <person name="Lopez B."/>
            <person name="Blanco F.C."/>
            <person name="Sasiain M.C."/>
            <person name="De La Barrera S."/>
            <person name="Ritacco V."/>
            <person name="Bigi F."/>
            <person name="Soria M.A."/>
        </authorList>
    </citation>
    <scope>NUCLEOTIDE SEQUENCE [LARGE SCALE GENOMIC DNA]</scope>
    <source>
        <strain evidence="11 20">6548</strain>
    </source>
</reference>
<reference evidence="14 15" key="2">
    <citation type="submission" date="2015-03" db="EMBL/GenBank/DDBJ databases">
        <authorList>
            <consortium name="Pathogen Informatics"/>
        </authorList>
    </citation>
    <scope>NUCLEOTIDE SEQUENCE [LARGE SCALE GENOMIC DNA]</scope>
    <source>
        <strain evidence="6 18">Bir 172</strain>
        <strain evidence="8 14">G09801536</strain>
        <strain evidence="4 16">G09901357</strain>
        <strain evidence="5 15">H09601792</strain>
        <strain evidence="9 17">P00601463</strain>
    </source>
</reference>
<dbReference type="PANTHER" id="PTHR30055:SF200">
    <property type="entry name" value="HTH-TYPE TRANSCRIPTIONAL REPRESSOR BDCR"/>
    <property type="match status" value="1"/>
</dbReference>
<evidence type="ECO:0000313" key="11">
    <source>
        <dbReference type="EMBL" id="OMH61120.1"/>
    </source>
</evidence>
<evidence type="ECO:0000313" key="4">
    <source>
        <dbReference type="EMBL" id="CFE37873.1"/>
    </source>
</evidence>
<reference evidence="7 19" key="1">
    <citation type="submission" date="2015-03" db="EMBL/GenBank/DDBJ databases">
        <authorList>
            <consortium name="Pathogen Informatics"/>
            <person name="Murphy D."/>
        </authorList>
    </citation>
    <scope>NUCLEOTIDE SEQUENCE [LARGE SCALE GENOMIC DNA]</scope>
    <source>
        <strain evidence="7 19">0268S</strain>
    </source>
</reference>
<dbReference type="Pfam" id="PF00440">
    <property type="entry name" value="TetR_N"/>
    <property type="match status" value="1"/>
</dbReference>
<reference evidence="11 20" key="3">
    <citation type="submission" date="2016-04" db="EMBL/GenBank/DDBJ databases">
        <authorList>
            <person name="Bigi M."/>
            <person name="Bigi F."/>
            <person name="Soria M.A."/>
        </authorList>
    </citation>
    <scope>NUCLEOTIDE SEQUENCE [LARGE SCALE GENOMIC DNA]</scope>
    <source>
        <strain evidence="11 20">6548</strain>
    </source>
</reference>
<dbReference type="Proteomes" id="UP000048948">
    <property type="component" value="Unassembled WGS sequence"/>
</dbReference>
<dbReference type="SMR" id="A0A045H945"/>